<organism evidence="1 2">
    <name type="scientific">Cucumis sativus</name>
    <name type="common">Cucumber</name>
    <dbReference type="NCBI Taxonomy" id="3659"/>
    <lineage>
        <taxon>Eukaryota</taxon>
        <taxon>Viridiplantae</taxon>
        <taxon>Streptophyta</taxon>
        <taxon>Embryophyta</taxon>
        <taxon>Tracheophyta</taxon>
        <taxon>Spermatophyta</taxon>
        <taxon>Magnoliopsida</taxon>
        <taxon>eudicotyledons</taxon>
        <taxon>Gunneridae</taxon>
        <taxon>Pentapetalae</taxon>
        <taxon>rosids</taxon>
        <taxon>fabids</taxon>
        <taxon>Cucurbitales</taxon>
        <taxon>Cucurbitaceae</taxon>
        <taxon>Benincaseae</taxon>
        <taxon>Cucumis</taxon>
    </lineage>
</organism>
<reference evidence="1 2" key="3">
    <citation type="journal article" date="2010" name="BMC Genomics">
        <title>Transcriptome sequencing and comparative analysis of cucumber flowers with different sex types.</title>
        <authorList>
            <person name="Guo S."/>
            <person name="Zheng Y."/>
            <person name="Joung J.G."/>
            <person name="Liu S."/>
            <person name="Zhang Z."/>
            <person name="Crasta O.R."/>
            <person name="Sobral B.W."/>
            <person name="Xu Y."/>
            <person name="Huang S."/>
            <person name="Fei Z."/>
        </authorList>
    </citation>
    <scope>NUCLEOTIDE SEQUENCE [LARGE SCALE GENOMIC DNA]</scope>
    <source>
        <strain evidence="2">cv. 9930</strain>
    </source>
</reference>
<evidence type="ECO:0000313" key="1">
    <source>
        <dbReference type="EMBL" id="KGN53562.1"/>
    </source>
</evidence>
<proteinExistence type="predicted"/>
<dbReference type="Gramene" id="KGN53562">
    <property type="protein sequence ID" value="KGN53562"/>
    <property type="gene ID" value="Csa_4G082390"/>
</dbReference>
<dbReference type="EMBL" id="CM002925">
    <property type="protein sequence ID" value="KGN53562.1"/>
    <property type="molecule type" value="Genomic_DNA"/>
</dbReference>
<dbReference type="AlphaFoldDB" id="A0A0A0KYW2"/>
<protein>
    <submittedName>
        <fullName evidence="1">Uncharacterized protein</fullName>
    </submittedName>
</protein>
<keyword evidence="2" id="KW-1185">Reference proteome</keyword>
<reference evidence="1 2" key="4">
    <citation type="journal article" date="2011" name="BMC Genomics">
        <title>RNA-Seq improves annotation of protein-coding genes in the cucumber genome.</title>
        <authorList>
            <person name="Li Z."/>
            <person name="Zhang Z."/>
            <person name="Yan P."/>
            <person name="Huang S."/>
            <person name="Fei Z."/>
            <person name="Lin K."/>
        </authorList>
    </citation>
    <scope>NUCLEOTIDE SEQUENCE [LARGE SCALE GENOMIC DNA]</scope>
    <source>
        <strain evidence="2">cv. 9930</strain>
    </source>
</reference>
<evidence type="ECO:0000313" key="2">
    <source>
        <dbReference type="Proteomes" id="UP000029981"/>
    </source>
</evidence>
<name>A0A0A0KYW2_CUCSA</name>
<reference evidence="1 2" key="1">
    <citation type="journal article" date="2009" name="Nat. Genet.">
        <title>The genome of the cucumber, Cucumis sativus L.</title>
        <authorList>
            <person name="Huang S."/>
            <person name="Li R."/>
            <person name="Zhang Z."/>
            <person name="Li L."/>
            <person name="Gu X."/>
            <person name="Fan W."/>
            <person name="Lucas W.J."/>
            <person name="Wang X."/>
            <person name="Xie B."/>
            <person name="Ni P."/>
            <person name="Ren Y."/>
            <person name="Zhu H."/>
            <person name="Li J."/>
            <person name="Lin K."/>
            <person name="Jin W."/>
            <person name="Fei Z."/>
            <person name="Li G."/>
            <person name="Staub J."/>
            <person name="Kilian A."/>
            <person name="van der Vossen E.A."/>
            <person name="Wu Y."/>
            <person name="Guo J."/>
            <person name="He J."/>
            <person name="Jia Z."/>
            <person name="Ren Y."/>
            <person name="Tian G."/>
            <person name="Lu Y."/>
            <person name="Ruan J."/>
            <person name="Qian W."/>
            <person name="Wang M."/>
            <person name="Huang Q."/>
            <person name="Li B."/>
            <person name="Xuan Z."/>
            <person name="Cao J."/>
            <person name="Asan"/>
            <person name="Wu Z."/>
            <person name="Zhang J."/>
            <person name="Cai Q."/>
            <person name="Bai Y."/>
            <person name="Zhao B."/>
            <person name="Han Y."/>
            <person name="Li Y."/>
            <person name="Li X."/>
            <person name="Wang S."/>
            <person name="Shi Q."/>
            <person name="Liu S."/>
            <person name="Cho W.K."/>
            <person name="Kim J.Y."/>
            <person name="Xu Y."/>
            <person name="Heller-Uszynska K."/>
            <person name="Miao H."/>
            <person name="Cheng Z."/>
            <person name="Zhang S."/>
            <person name="Wu J."/>
            <person name="Yang Y."/>
            <person name="Kang H."/>
            <person name="Li M."/>
            <person name="Liang H."/>
            <person name="Ren X."/>
            <person name="Shi Z."/>
            <person name="Wen M."/>
            <person name="Jian M."/>
            <person name="Yang H."/>
            <person name="Zhang G."/>
            <person name="Yang Z."/>
            <person name="Chen R."/>
            <person name="Liu S."/>
            <person name="Li J."/>
            <person name="Ma L."/>
            <person name="Liu H."/>
            <person name="Zhou Y."/>
            <person name="Zhao J."/>
            <person name="Fang X."/>
            <person name="Li G."/>
            <person name="Fang L."/>
            <person name="Li Y."/>
            <person name="Liu D."/>
            <person name="Zheng H."/>
            <person name="Zhang Y."/>
            <person name="Qin N."/>
            <person name="Li Z."/>
            <person name="Yang G."/>
            <person name="Yang S."/>
            <person name="Bolund L."/>
            <person name="Kristiansen K."/>
            <person name="Zheng H."/>
            <person name="Li S."/>
            <person name="Zhang X."/>
            <person name="Yang H."/>
            <person name="Wang J."/>
            <person name="Sun R."/>
            <person name="Zhang B."/>
            <person name="Jiang S."/>
            <person name="Wang J."/>
            <person name="Du Y."/>
            <person name="Li S."/>
        </authorList>
    </citation>
    <scope>NUCLEOTIDE SEQUENCE [LARGE SCALE GENOMIC DNA]</scope>
    <source>
        <strain evidence="2">cv. 9930</strain>
    </source>
</reference>
<sequence>MKKLSLKTKNSLCNHPLESFSLSVADELSKKPSIEAVLCHPKFKSIHLFVGITSITAVNKAVVCLFAGTMFYCCTYSSVI</sequence>
<dbReference type="Proteomes" id="UP000029981">
    <property type="component" value="Chromosome 4"/>
</dbReference>
<accession>A0A0A0KYW2</accession>
<gene>
    <name evidence="1" type="ORF">Csa_4G082390</name>
</gene>
<reference evidence="1 2" key="2">
    <citation type="journal article" date="2009" name="PLoS ONE">
        <title>An integrated genetic and cytogenetic map of the cucumber genome.</title>
        <authorList>
            <person name="Ren Y."/>
            <person name="Zhang Z."/>
            <person name="Liu J."/>
            <person name="Staub J.E."/>
            <person name="Han Y."/>
            <person name="Cheng Z."/>
            <person name="Li X."/>
            <person name="Lu J."/>
            <person name="Miao H."/>
            <person name="Kang H."/>
            <person name="Xie B."/>
            <person name="Gu X."/>
            <person name="Wang X."/>
            <person name="Du Y."/>
            <person name="Jin W."/>
            <person name="Huang S."/>
        </authorList>
    </citation>
    <scope>NUCLEOTIDE SEQUENCE [LARGE SCALE GENOMIC DNA]</scope>
    <source>
        <strain evidence="2">cv. 9930</strain>
    </source>
</reference>